<keyword evidence="4" id="KW-0325">Glycoprotein</keyword>
<keyword evidence="3 5" id="KW-0378">Hydrolase</keyword>
<evidence type="ECO:0000259" key="6">
    <source>
        <dbReference type="Pfam" id="PF00135"/>
    </source>
</evidence>
<evidence type="ECO:0000256" key="4">
    <source>
        <dbReference type="ARBA" id="ARBA00023180"/>
    </source>
</evidence>
<accession>B3TFG6</accession>
<organism evidence="7">
    <name type="scientific">Tetranychus cinnabarinus</name>
    <name type="common">Carmine spider mite</name>
    <name type="synonym">Acarus cinnabarinus</name>
    <dbReference type="NCBI Taxonomy" id="93129"/>
    <lineage>
        <taxon>Eukaryota</taxon>
        <taxon>Metazoa</taxon>
        <taxon>Ecdysozoa</taxon>
        <taxon>Arthropoda</taxon>
        <taxon>Chelicerata</taxon>
        <taxon>Arachnida</taxon>
        <taxon>Acari</taxon>
        <taxon>Acariformes</taxon>
        <taxon>Trombidiformes</taxon>
        <taxon>Prostigmata</taxon>
        <taxon>Eleutherengona</taxon>
        <taxon>Raphignathae</taxon>
        <taxon>Tetranychoidea</taxon>
        <taxon>Tetranychidae</taxon>
        <taxon>Tetranychus</taxon>
    </lineage>
</organism>
<dbReference type="GO" id="GO:0019695">
    <property type="term" value="P:choline metabolic process"/>
    <property type="evidence" value="ECO:0007669"/>
    <property type="project" value="TreeGrafter"/>
</dbReference>
<dbReference type="InterPro" id="IPR050654">
    <property type="entry name" value="AChE-related_enzymes"/>
</dbReference>
<proteinExistence type="evidence at transcript level"/>
<dbReference type="EMBL" id="EU130461">
    <property type="protein sequence ID" value="ABX10450.1"/>
    <property type="molecule type" value="mRNA"/>
</dbReference>
<evidence type="ECO:0000256" key="5">
    <source>
        <dbReference type="RuleBase" id="RU361235"/>
    </source>
</evidence>
<feature type="domain" description="Carboxylesterase type B" evidence="6">
    <location>
        <begin position="29"/>
        <end position="521"/>
    </location>
</feature>
<name>B3TFG6_TETCI</name>
<keyword evidence="2" id="KW-0719">Serine esterase</keyword>
<dbReference type="GO" id="GO:0005615">
    <property type="term" value="C:extracellular space"/>
    <property type="evidence" value="ECO:0007669"/>
    <property type="project" value="TreeGrafter"/>
</dbReference>
<dbReference type="InterPro" id="IPR029058">
    <property type="entry name" value="AB_hydrolase_fold"/>
</dbReference>
<dbReference type="PROSITE" id="PS00122">
    <property type="entry name" value="CARBOXYLESTERASE_B_1"/>
    <property type="match status" value="1"/>
</dbReference>
<comment type="similarity">
    <text evidence="1 5">Belongs to the type-B carboxylesterase/lipase family.</text>
</comment>
<evidence type="ECO:0000256" key="2">
    <source>
        <dbReference type="ARBA" id="ARBA00022487"/>
    </source>
</evidence>
<dbReference type="AlphaFoldDB" id="B3TFG6"/>
<dbReference type="InterPro" id="IPR002018">
    <property type="entry name" value="CarbesteraseB"/>
</dbReference>
<dbReference type="GO" id="GO:0003990">
    <property type="term" value="F:acetylcholinesterase activity"/>
    <property type="evidence" value="ECO:0007669"/>
    <property type="project" value="TreeGrafter"/>
</dbReference>
<evidence type="ECO:0000313" key="7">
    <source>
        <dbReference type="EMBL" id="ABX10450.1"/>
    </source>
</evidence>
<keyword evidence="5" id="KW-0732">Signal</keyword>
<reference evidence="7" key="1">
    <citation type="submission" date="2007-08" db="EMBL/GenBank/DDBJ databases">
        <title>Molecular Cloning and Sequence Analysis of Two Esterases from Tetranychus cinnabarinus.</title>
        <authorList>
            <person name="Xue C."/>
            <person name="He L."/>
            <person name="Li X."/>
            <person name="Zhao Z."/>
            <person name="Jiang H."/>
            <person name="Li M."/>
            <person name="Lu W."/>
        </authorList>
    </citation>
    <scope>NUCLEOTIDE SEQUENCE</scope>
</reference>
<dbReference type="SUPFAM" id="SSF53474">
    <property type="entry name" value="alpha/beta-Hydrolases"/>
    <property type="match status" value="1"/>
</dbReference>
<dbReference type="Gene3D" id="3.40.50.1820">
    <property type="entry name" value="alpha/beta hydrolase"/>
    <property type="match status" value="1"/>
</dbReference>
<dbReference type="Pfam" id="PF00135">
    <property type="entry name" value="COesterase"/>
    <property type="match status" value="1"/>
</dbReference>
<feature type="signal peptide" evidence="5">
    <location>
        <begin position="1"/>
        <end position="19"/>
    </location>
</feature>
<dbReference type="ESTHER" id="9acar-b3tfg6">
    <property type="family name" value="Cholinesterase-like"/>
</dbReference>
<dbReference type="PANTHER" id="PTHR43918">
    <property type="entry name" value="ACETYLCHOLINESTERASE"/>
    <property type="match status" value="1"/>
</dbReference>
<dbReference type="InterPro" id="IPR019826">
    <property type="entry name" value="Carboxylesterase_B_AS"/>
</dbReference>
<evidence type="ECO:0000256" key="3">
    <source>
        <dbReference type="ARBA" id="ARBA00022801"/>
    </source>
</evidence>
<dbReference type="GO" id="GO:0005886">
    <property type="term" value="C:plasma membrane"/>
    <property type="evidence" value="ECO:0007669"/>
    <property type="project" value="TreeGrafter"/>
</dbReference>
<reference evidence="7" key="2">
    <citation type="journal article" date="2010" name="Insect Sci.">
        <title>Molecular characterization of two novel esterase genes from carmine spider mite, Tetranychus cinnabarinus (Acarina: Tetranychidae).</title>
        <authorList>
            <person name="Sun W."/>
            <person name="Xue C.-H."/>
            <person name="He L."/>
            <person name="Lu W.-C."/>
            <person name="Li M."/>
            <person name="Cao X.-F."/>
            <person name="Zhao Z.-M."/>
        </authorList>
    </citation>
    <scope>NUCLEOTIDE SEQUENCE</scope>
</reference>
<dbReference type="PANTHER" id="PTHR43918:SF4">
    <property type="entry name" value="CARBOXYLIC ESTER HYDROLASE"/>
    <property type="match status" value="1"/>
</dbReference>
<dbReference type="GO" id="GO:0006581">
    <property type="term" value="P:acetylcholine catabolic process"/>
    <property type="evidence" value="ECO:0007669"/>
    <property type="project" value="TreeGrafter"/>
</dbReference>
<dbReference type="EC" id="3.1.1.-" evidence="5"/>
<protein>
    <recommendedName>
        <fullName evidence="5">Carboxylic ester hydrolase</fullName>
        <ecNumber evidence="5">3.1.1.-</ecNumber>
    </recommendedName>
</protein>
<feature type="chain" id="PRO_5005122928" description="Carboxylic ester hydrolase" evidence="5">
    <location>
        <begin position="20"/>
        <end position="567"/>
    </location>
</feature>
<sequence length="567" mass="62746">MKLTLPISVCLCLLHLVLTRGEKSTVDEEPELKISTGLIKGKSVHFRGIKVYNFLTIPYAEPPVKDLRFKKPVPKKPWNGLLETNKWGPYCAQPDLLGLTSSVTVTEDCLVLNVFVRASAINDKQKGVKRPRPVIVWIHGGAFSHGSANQVDESDGTPLAGLHDVVVVTVNYRLGPFGFLYLPELGIPGNMGLWDQNLALQWVRDNIEYFGGDPNRVTLFGQSAGSMSVSAHVVSPQSKGLFKNVILQSGAIYDFKRWTVADVNKPFIKATGCSSESNEEIVSCLSSFDYKKLENVDSFWPVIGDEFLPQEPEKAVASKGFDSKINVLLGTVGNEGAVLLLVKDPLTFAPINPTNLTLPHAKHILKLLFGEPALPYYIEKYLSSVSPDDPDAIRIAVSSAYGDTFLSCPTYVFGHDLVKNGHANVYAYYQSQRPSQNILPFITPSKWLPASHGDDVPMIFGKPFLQADKYISEDVILSNIMMKAWADFAKKGKPSPIGTEKWSAWRPSEVNNHPVMILDSHKIDVVDVNFCDRCLSSWPFPFGAANGKPLTPEPGFFSWIEKNHEEL</sequence>
<evidence type="ECO:0000256" key="1">
    <source>
        <dbReference type="ARBA" id="ARBA00005964"/>
    </source>
</evidence>